<sequence>MVIGNSEITTVKLSFQCGYAQDNFAKASASDNSVDIKIKAGSGDNGFEDMQLDNVGDIPERGHPLYVTWDITES</sequence>
<protein>
    <submittedName>
        <fullName evidence="1">Uncharacterized protein</fullName>
    </submittedName>
</protein>
<reference evidence="1 2" key="1">
    <citation type="journal article" date="2015" name="BMC Genomics">
        <title>Genome mining reveals unlocked bioactive potential of marine Gram-negative bacteria.</title>
        <authorList>
            <person name="Machado H."/>
            <person name="Sonnenschein E.C."/>
            <person name="Melchiorsen J."/>
            <person name="Gram L."/>
        </authorList>
    </citation>
    <scope>NUCLEOTIDE SEQUENCE [LARGE SCALE GENOMIC DNA]</scope>
    <source>
        <strain evidence="1 2">S4054</strain>
    </source>
</reference>
<accession>A0A0F6AD56</accession>
<organism evidence="1 2">
    <name type="scientific">Pseudoalteromonas luteoviolacea S4054</name>
    <dbReference type="NCBI Taxonomy" id="1129367"/>
    <lineage>
        <taxon>Bacteria</taxon>
        <taxon>Pseudomonadati</taxon>
        <taxon>Pseudomonadota</taxon>
        <taxon>Gammaproteobacteria</taxon>
        <taxon>Alteromonadales</taxon>
        <taxon>Pseudoalteromonadaceae</taxon>
        <taxon>Pseudoalteromonas</taxon>
    </lineage>
</organism>
<name>A0A0F6AD56_9GAMM</name>
<dbReference type="EMBL" id="AUXW01000138">
    <property type="protein sequence ID" value="KKE84152.1"/>
    <property type="molecule type" value="Genomic_DNA"/>
</dbReference>
<evidence type="ECO:0000313" key="2">
    <source>
        <dbReference type="Proteomes" id="UP000033434"/>
    </source>
</evidence>
<dbReference type="RefSeq" id="WP_046355425.1">
    <property type="nucleotide sequence ID" value="NZ_AUXW01000138.1"/>
</dbReference>
<comment type="caution">
    <text evidence="1">The sequence shown here is derived from an EMBL/GenBank/DDBJ whole genome shotgun (WGS) entry which is preliminary data.</text>
</comment>
<dbReference type="AlphaFoldDB" id="A0A0F6AD56"/>
<evidence type="ECO:0000313" key="1">
    <source>
        <dbReference type="EMBL" id="KKE84152.1"/>
    </source>
</evidence>
<dbReference type="PATRIC" id="fig|1129367.4.peg.1706"/>
<gene>
    <name evidence="1" type="ORF">N479_09640</name>
</gene>
<dbReference type="Proteomes" id="UP000033434">
    <property type="component" value="Unassembled WGS sequence"/>
</dbReference>
<proteinExistence type="predicted"/>